<sequence length="112" mass="12781">MSARCHYCTHYSSAIIVASFLVRMEPFSHTFQALQGGFDIPERMFHSIGKEWESASRDNMGDVRELIPEFFYLPDFLLNSNHIQLGQATKRISVFTFGTAHVVNRGPKVKTI</sequence>
<keyword evidence="2" id="KW-0677">Repeat</keyword>
<protein>
    <submittedName>
        <fullName evidence="4">WD repeat- and FYVE domain-containing protein 4</fullName>
    </submittedName>
</protein>
<keyword evidence="5" id="KW-1185">Reference proteome</keyword>
<dbReference type="InterPro" id="IPR036372">
    <property type="entry name" value="BEACH_dom_sf"/>
</dbReference>
<evidence type="ECO:0000256" key="1">
    <source>
        <dbReference type="ARBA" id="ARBA00022574"/>
    </source>
</evidence>
<dbReference type="Proteomes" id="UP001476798">
    <property type="component" value="Unassembled WGS sequence"/>
</dbReference>
<dbReference type="PANTHER" id="PTHR46108">
    <property type="entry name" value="BLUE CHEESE"/>
    <property type="match status" value="1"/>
</dbReference>
<evidence type="ECO:0000256" key="2">
    <source>
        <dbReference type="ARBA" id="ARBA00022737"/>
    </source>
</evidence>
<keyword evidence="1" id="KW-0853">WD repeat</keyword>
<comment type="caution">
    <text evidence="4">The sequence shown here is derived from an EMBL/GenBank/DDBJ whole genome shotgun (WGS) entry which is preliminary data.</text>
</comment>
<organism evidence="4 5">
    <name type="scientific">Goodea atripinnis</name>
    <dbReference type="NCBI Taxonomy" id="208336"/>
    <lineage>
        <taxon>Eukaryota</taxon>
        <taxon>Metazoa</taxon>
        <taxon>Chordata</taxon>
        <taxon>Craniata</taxon>
        <taxon>Vertebrata</taxon>
        <taxon>Euteleostomi</taxon>
        <taxon>Actinopterygii</taxon>
        <taxon>Neopterygii</taxon>
        <taxon>Teleostei</taxon>
        <taxon>Neoteleostei</taxon>
        <taxon>Acanthomorphata</taxon>
        <taxon>Ovalentaria</taxon>
        <taxon>Atherinomorphae</taxon>
        <taxon>Cyprinodontiformes</taxon>
        <taxon>Goodeidae</taxon>
        <taxon>Goodea</taxon>
    </lineage>
</organism>
<dbReference type="PANTHER" id="PTHR46108:SF3">
    <property type="entry name" value="WD REPEAT- AND FYVE DOMAIN-CONTAINING PROTEIN 4"/>
    <property type="match status" value="1"/>
</dbReference>
<evidence type="ECO:0000313" key="4">
    <source>
        <dbReference type="EMBL" id="MEQ2160526.1"/>
    </source>
</evidence>
<dbReference type="Pfam" id="PF02138">
    <property type="entry name" value="Beach"/>
    <property type="match status" value="1"/>
</dbReference>
<proteinExistence type="predicted"/>
<dbReference type="InterPro" id="IPR000409">
    <property type="entry name" value="BEACH_dom"/>
</dbReference>
<name>A0ABV0MNL9_9TELE</name>
<dbReference type="SMART" id="SM01026">
    <property type="entry name" value="Beach"/>
    <property type="match status" value="1"/>
</dbReference>
<reference evidence="4 5" key="1">
    <citation type="submission" date="2021-06" db="EMBL/GenBank/DDBJ databases">
        <authorList>
            <person name="Palmer J.M."/>
        </authorList>
    </citation>
    <scope>NUCLEOTIDE SEQUENCE [LARGE SCALE GENOMIC DNA]</scope>
    <source>
        <strain evidence="4 5">GA_2019</strain>
        <tissue evidence="4">Muscle</tissue>
    </source>
</reference>
<feature type="domain" description="BEACH" evidence="3">
    <location>
        <begin position="1"/>
        <end position="112"/>
    </location>
</feature>
<evidence type="ECO:0000313" key="5">
    <source>
        <dbReference type="Proteomes" id="UP001476798"/>
    </source>
</evidence>
<dbReference type="PROSITE" id="PS50197">
    <property type="entry name" value="BEACH"/>
    <property type="match status" value="1"/>
</dbReference>
<dbReference type="InterPro" id="IPR051944">
    <property type="entry name" value="BEACH_domain_protein"/>
</dbReference>
<dbReference type="Gene3D" id="1.10.1540.10">
    <property type="entry name" value="BEACH domain"/>
    <property type="match status" value="1"/>
</dbReference>
<accession>A0ABV0MNL9</accession>
<gene>
    <name evidence="4" type="primary">WDFY4</name>
    <name evidence="4" type="ORF">GOODEAATRI_000079</name>
</gene>
<dbReference type="EMBL" id="JAHRIO010010000">
    <property type="protein sequence ID" value="MEQ2160526.1"/>
    <property type="molecule type" value="Genomic_DNA"/>
</dbReference>
<evidence type="ECO:0000259" key="3">
    <source>
        <dbReference type="PROSITE" id="PS50197"/>
    </source>
</evidence>
<dbReference type="SUPFAM" id="SSF81837">
    <property type="entry name" value="BEACH domain"/>
    <property type="match status" value="1"/>
</dbReference>